<dbReference type="InterPro" id="IPR036179">
    <property type="entry name" value="Ig-like_dom_sf"/>
</dbReference>
<dbReference type="Proteomes" id="UP000694380">
    <property type="component" value="Unplaced"/>
</dbReference>
<evidence type="ECO:0000313" key="4">
    <source>
        <dbReference type="Proteomes" id="UP000694380"/>
    </source>
</evidence>
<dbReference type="GeneTree" id="ENSGT00950000185301"/>
<evidence type="ECO:0000259" key="2">
    <source>
        <dbReference type="PROSITE" id="PS50835"/>
    </source>
</evidence>
<organism evidence="3 4">
    <name type="scientific">Chrysemys picta bellii</name>
    <name type="common">Western painted turtle</name>
    <name type="synonym">Emys bellii</name>
    <dbReference type="NCBI Taxonomy" id="8478"/>
    <lineage>
        <taxon>Eukaryota</taxon>
        <taxon>Metazoa</taxon>
        <taxon>Chordata</taxon>
        <taxon>Craniata</taxon>
        <taxon>Vertebrata</taxon>
        <taxon>Euteleostomi</taxon>
        <taxon>Archelosauria</taxon>
        <taxon>Testudinata</taxon>
        <taxon>Testudines</taxon>
        <taxon>Cryptodira</taxon>
        <taxon>Durocryptodira</taxon>
        <taxon>Testudinoidea</taxon>
        <taxon>Emydidae</taxon>
        <taxon>Chrysemys</taxon>
    </lineage>
</organism>
<evidence type="ECO:0000256" key="1">
    <source>
        <dbReference type="SAM" id="Phobius"/>
    </source>
</evidence>
<dbReference type="Pfam" id="PF15096">
    <property type="entry name" value="G6B"/>
    <property type="match status" value="1"/>
</dbReference>
<keyword evidence="1" id="KW-0812">Transmembrane</keyword>
<protein>
    <recommendedName>
        <fullName evidence="2">Ig-like domain-containing protein</fullName>
    </recommendedName>
</protein>
<keyword evidence="1" id="KW-1133">Transmembrane helix</keyword>
<reference evidence="3" key="1">
    <citation type="submission" date="2025-08" db="UniProtKB">
        <authorList>
            <consortium name="Ensembl"/>
        </authorList>
    </citation>
    <scope>IDENTIFICATION</scope>
</reference>
<dbReference type="SUPFAM" id="SSF48726">
    <property type="entry name" value="Immunoglobulin"/>
    <property type="match status" value="1"/>
</dbReference>
<dbReference type="InterPro" id="IPR007110">
    <property type="entry name" value="Ig-like_dom"/>
</dbReference>
<dbReference type="SMART" id="SM00409">
    <property type="entry name" value="IG"/>
    <property type="match status" value="1"/>
</dbReference>
<dbReference type="InterPro" id="IPR003599">
    <property type="entry name" value="Ig_sub"/>
</dbReference>
<sequence length="175" mass="18391">MTLVWPLRPPALSPVVTAEAGSTVKLPCNLTGPSLSWRWIPRYPVCAGVSSGIQTIYTAMAGGAGNSLLERFMKWLHLLTDQGTRTSALEVQTLHMNDSGVFFCASPRQNATPSSVTITPGNNTGTPGALLPLVGGCAGAALALVLVGAVAVICCRRRRPRDARYGGEQWGAGRC</sequence>
<feature type="domain" description="Ig-like" evidence="2">
    <location>
        <begin position="10"/>
        <end position="119"/>
    </location>
</feature>
<dbReference type="InterPro" id="IPR013783">
    <property type="entry name" value="Ig-like_fold"/>
</dbReference>
<dbReference type="PROSITE" id="PS50835">
    <property type="entry name" value="IG_LIKE"/>
    <property type="match status" value="1"/>
</dbReference>
<reference evidence="3" key="2">
    <citation type="submission" date="2025-09" db="UniProtKB">
        <authorList>
            <consortium name="Ensembl"/>
        </authorList>
    </citation>
    <scope>IDENTIFICATION</scope>
</reference>
<keyword evidence="4" id="KW-1185">Reference proteome</keyword>
<name>A0A8C3HI24_CHRPI</name>
<dbReference type="Ensembl" id="ENSCPBT00000021732.1">
    <property type="protein sequence ID" value="ENSCPBP00000018406.1"/>
    <property type="gene ID" value="ENSCPBG00000013410.1"/>
</dbReference>
<dbReference type="AlphaFoldDB" id="A0A8C3HI24"/>
<evidence type="ECO:0000313" key="3">
    <source>
        <dbReference type="Ensembl" id="ENSCPBP00000018406.1"/>
    </source>
</evidence>
<keyword evidence="1" id="KW-0472">Membrane</keyword>
<accession>A0A8C3HI24</accession>
<feature type="transmembrane region" description="Helical" evidence="1">
    <location>
        <begin position="129"/>
        <end position="155"/>
    </location>
</feature>
<proteinExistence type="predicted"/>
<dbReference type="Gene3D" id="2.60.40.10">
    <property type="entry name" value="Immunoglobulins"/>
    <property type="match status" value="1"/>
</dbReference>
<dbReference type="InterPro" id="IPR048308">
    <property type="entry name" value="G6B_V-set"/>
</dbReference>